<evidence type="ECO:0000313" key="2">
    <source>
        <dbReference type="EMBL" id="QTA82003.1"/>
    </source>
</evidence>
<dbReference type="Gene3D" id="2.40.10.220">
    <property type="entry name" value="predicted glycosyltransferase like domains"/>
    <property type="match status" value="1"/>
</dbReference>
<dbReference type="EMBL" id="CP061799">
    <property type="protein sequence ID" value="QTA82003.1"/>
    <property type="molecule type" value="Genomic_DNA"/>
</dbReference>
<keyword evidence="3" id="KW-1185">Reference proteome</keyword>
<sequence>MADKRREKRRQLIYYLRVVDRNNNQLFGQLVDITTEGMKLVSENPVELDTLYELKMILPEEIENKKEVSFDASCQWCKRDVNPNFYSIGFEFDKITNHDINIIKNLIYDYSFRD</sequence>
<dbReference type="Pfam" id="PF07238">
    <property type="entry name" value="PilZ"/>
    <property type="match status" value="1"/>
</dbReference>
<protein>
    <submittedName>
        <fullName evidence="2">PilZ domain-containing protein</fullName>
    </submittedName>
</protein>
<dbReference type="KEGG" id="dli:dnl_43640"/>
<name>A0A975GIJ4_9BACT</name>
<dbReference type="SUPFAM" id="SSF141371">
    <property type="entry name" value="PilZ domain-like"/>
    <property type="match status" value="1"/>
</dbReference>
<proteinExistence type="predicted"/>
<dbReference type="AlphaFoldDB" id="A0A975GIJ4"/>
<accession>A0A975GIJ4</accession>
<feature type="domain" description="PilZ" evidence="1">
    <location>
        <begin position="4"/>
        <end position="108"/>
    </location>
</feature>
<dbReference type="RefSeq" id="WP_207687973.1">
    <property type="nucleotide sequence ID" value="NZ_CP061799.1"/>
</dbReference>
<dbReference type="InterPro" id="IPR009875">
    <property type="entry name" value="PilZ_domain"/>
</dbReference>
<evidence type="ECO:0000259" key="1">
    <source>
        <dbReference type="Pfam" id="PF07238"/>
    </source>
</evidence>
<reference evidence="2" key="1">
    <citation type="journal article" date="2021" name="Microb. Physiol.">
        <title>Proteogenomic Insights into the Physiology of Marine, Sulfate-Reducing, Filamentous Desulfonema limicola and Desulfonema magnum.</title>
        <authorList>
            <person name="Schnaars V."/>
            <person name="Wohlbrand L."/>
            <person name="Scheve S."/>
            <person name="Hinrichs C."/>
            <person name="Reinhardt R."/>
            <person name="Rabus R."/>
        </authorList>
    </citation>
    <scope>NUCLEOTIDE SEQUENCE</scope>
    <source>
        <strain evidence="2">5ac10</strain>
    </source>
</reference>
<organism evidence="2 3">
    <name type="scientific">Desulfonema limicola</name>
    <dbReference type="NCBI Taxonomy" id="45656"/>
    <lineage>
        <taxon>Bacteria</taxon>
        <taxon>Pseudomonadati</taxon>
        <taxon>Thermodesulfobacteriota</taxon>
        <taxon>Desulfobacteria</taxon>
        <taxon>Desulfobacterales</taxon>
        <taxon>Desulfococcaceae</taxon>
        <taxon>Desulfonema</taxon>
    </lineage>
</organism>
<dbReference type="Proteomes" id="UP000663720">
    <property type="component" value="Chromosome"/>
</dbReference>
<gene>
    <name evidence="2" type="ORF">dnl_43640</name>
</gene>
<dbReference type="GO" id="GO:0035438">
    <property type="term" value="F:cyclic-di-GMP binding"/>
    <property type="evidence" value="ECO:0007669"/>
    <property type="project" value="InterPro"/>
</dbReference>
<evidence type="ECO:0000313" key="3">
    <source>
        <dbReference type="Proteomes" id="UP000663720"/>
    </source>
</evidence>